<dbReference type="PROSITE" id="PS00211">
    <property type="entry name" value="ABC_TRANSPORTER_1"/>
    <property type="match status" value="1"/>
</dbReference>
<dbReference type="RefSeq" id="WP_262394892.1">
    <property type="nucleotide sequence ID" value="NZ_JACRTD010000003.1"/>
</dbReference>
<keyword evidence="5 7" id="KW-1278">Translocase</keyword>
<reference evidence="9" key="1">
    <citation type="submission" date="2020-08" db="EMBL/GenBank/DDBJ databases">
        <title>Genome public.</title>
        <authorList>
            <person name="Liu C."/>
            <person name="Sun Q."/>
        </authorList>
    </citation>
    <scope>NUCLEOTIDE SEQUENCE</scope>
    <source>
        <strain evidence="9">NSJ-64</strain>
    </source>
</reference>
<dbReference type="EMBL" id="JACRTD010000003">
    <property type="protein sequence ID" value="MBC8585113.1"/>
    <property type="molecule type" value="Genomic_DNA"/>
</dbReference>
<evidence type="ECO:0000256" key="1">
    <source>
        <dbReference type="ARBA" id="ARBA00022448"/>
    </source>
</evidence>
<organism evidence="9 10">
    <name type="scientific">Youxingia wuxianensis</name>
    <dbReference type="NCBI Taxonomy" id="2763678"/>
    <lineage>
        <taxon>Bacteria</taxon>
        <taxon>Bacillati</taxon>
        <taxon>Bacillota</taxon>
        <taxon>Clostridia</taxon>
        <taxon>Eubacteriales</taxon>
        <taxon>Oscillospiraceae</taxon>
        <taxon>Youxingia</taxon>
    </lineage>
</organism>
<dbReference type="Gene3D" id="2.40.50.100">
    <property type="match status" value="1"/>
</dbReference>
<evidence type="ECO:0000256" key="7">
    <source>
        <dbReference type="RuleBase" id="RU364083"/>
    </source>
</evidence>
<dbReference type="SUPFAM" id="SSF50331">
    <property type="entry name" value="MOP-like"/>
    <property type="match status" value="1"/>
</dbReference>
<accession>A0A926END5</accession>
<dbReference type="InterPro" id="IPR027417">
    <property type="entry name" value="P-loop_NTPase"/>
</dbReference>
<dbReference type="InterPro" id="IPR017879">
    <property type="entry name" value="PotA_ATP-bd"/>
</dbReference>
<evidence type="ECO:0000256" key="4">
    <source>
        <dbReference type="ARBA" id="ARBA00022840"/>
    </source>
</evidence>
<evidence type="ECO:0000256" key="2">
    <source>
        <dbReference type="ARBA" id="ARBA00022475"/>
    </source>
</evidence>
<comment type="subunit">
    <text evidence="7">The complex is composed of two ATP-binding proteins (PotA), two transmembrane proteins (PotB and PotC) and a solute-binding protein (PotD).</text>
</comment>
<dbReference type="EC" id="7.6.2.11" evidence="7"/>
<evidence type="ECO:0000259" key="8">
    <source>
        <dbReference type="PROSITE" id="PS50893"/>
    </source>
</evidence>
<feature type="domain" description="ABC transporter" evidence="8">
    <location>
        <begin position="7"/>
        <end position="237"/>
    </location>
</feature>
<dbReference type="InterPro" id="IPR017871">
    <property type="entry name" value="ABC_transporter-like_CS"/>
</dbReference>
<dbReference type="InterPro" id="IPR005893">
    <property type="entry name" value="PotA-like"/>
</dbReference>
<keyword evidence="3 7" id="KW-0547">Nucleotide-binding</keyword>
<comment type="catalytic activity">
    <reaction evidence="7">
        <text>ATP + H2O + polyamine-[polyamine-binding protein]Side 1 = ADP + phosphate + polyamineSide 2 + [polyamine-binding protein]Side 1.</text>
        <dbReference type="EC" id="7.6.2.11"/>
    </reaction>
</comment>
<evidence type="ECO:0000256" key="3">
    <source>
        <dbReference type="ARBA" id="ARBA00022741"/>
    </source>
</evidence>
<dbReference type="InterPro" id="IPR003439">
    <property type="entry name" value="ABC_transporter-like_ATP-bd"/>
</dbReference>
<comment type="similarity">
    <text evidence="7">Belongs to the ABC transporter superfamily. Spermidine/putrescine importer (TC 3.A.1.11.1) family.</text>
</comment>
<keyword evidence="10" id="KW-1185">Reference proteome</keyword>
<dbReference type="Pfam" id="PF08402">
    <property type="entry name" value="TOBE_2"/>
    <property type="match status" value="1"/>
</dbReference>
<dbReference type="GO" id="GO:0015594">
    <property type="term" value="F:ABC-type putrescine transporter activity"/>
    <property type="evidence" value="ECO:0007669"/>
    <property type="project" value="InterPro"/>
</dbReference>
<dbReference type="Proteomes" id="UP000623678">
    <property type="component" value="Unassembled WGS sequence"/>
</dbReference>
<keyword evidence="6 7" id="KW-0472">Membrane</keyword>
<proteinExistence type="inferred from homology"/>
<evidence type="ECO:0000313" key="9">
    <source>
        <dbReference type="EMBL" id="MBC8585113.1"/>
    </source>
</evidence>
<dbReference type="CDD" id="cd03300">
    <property type="entry name" value="ABC_PotA_N"/>
    <property type="match status" value="1"/>
</dbReference>
<dbReference type="InterPro" id="IPR003593">
    <property type="entry name" value="AAA+_ATPase"/>
</dbReference>
<dbReference type="PROSITE" id="PS50893">
    <property type="entry name" value="ABC_TRANSPORTER_2"/>
    <property type="match status" value="1"/>
</dbReference>
<dbReference type="SUPFAM" id="SSF52540">
    <property type="entry name" value="P-loop containing nucleoside triphosphate hydrolases"/>
    <property type="match status" value="1"/>
</dbReference>
<dbReference type="AlphaFoldDB" id="A0A926END5"/>
<evidence type="ECO:0000256" key="6">
    <source>
        <dbReference type="ARBA" id="ARBA00023136"/>
    </source>
</evidence>
<keyword evidence="1 7" id="KW-0813">Transport</keyword>
<comment type="caution">
    <text evidence="9">The sequence shown here is derived from an EMBL/GenBank/DDBJ whole genome shotgun (WGS) entry which is preliminary data.</text>
</comment>
<dbReference type="GO" id="GO:0016887">
    <property type="term" value="F:ATP hydrolysis activity"/>
    <property type="evidence" value="ECO:0007669"/>
    <property type="project" value="InterPro"/>
</dbReference>
<gene>
    <name evidence="7" type="primary">potA</name>
    <name evidence="9" type="ORF">H8705_05905</name>
</gene>
<comment type="function">
    <text evidence="7">Part of the ABC transporter complex PotABCD involved in spermidine/putrescine import. Responsible for energy coupling to the transport system.</text>
</comment>
<dbReference type="Pfam" id="PF00005">
    <property type="entry name" value="ABC_tran"/>
    <property type="match status" value="1"/>
</dbReference>
<dbReference type="NCBIfam" id="NF043075">
    <property type="entry name" value="MMSYN1_0197"/>
    <property type="match status" value="1"/>
</dbReference>
<name>A0A926END5_9FIRM</name>
<dbReference type="Gene3D" id="3.40.50.300">
    <property type="entry name" value="P-loop containing nucleotide triphosphate hydrolases"/>
    <property type="match status" value="1"/>
</dbReference>
<dbReference type="PANTHER" id="PTHR42781:SF4">
    <property type="entry name" value="SPERMIDINE_PUTRESCINE IMPORT ATP-BINDING PROTEIN POTA"/>
    <property type="match status" value="1"/>
</dbReference>
<sequence>MSEKNIVSLRNISVDFNDEPVLTGLNLDIRDKEFVTLLGPSGCGKTTTLRIIGGFVDPKEGDVFFDGVKINDLPPHKRQVNTVFQRYALFPHLNVFENVEFGLKIKKMPVEQRQALVREMLDLVNLKGYDHRNIEQLSGGQQQRVAIARALVNRPRVLLLDEPLGALDLKLRKEMQIELKRIQQSLEITFIYVTHDQEEALTMSDTVVVMKDGNILQVGTPQDIYNEPKNAFVADFIGESNIVDGVMHQDCLVEFAGKKFECVDTGFDKMERVDVVIRPEDLKIVPPEDAQITGTVESVIFKGVHFEMVVDAHGYKWIIHSTQSQQPGSFVGMEVIPFDIHIMKKMEAGR</sequence>
<keyword evidence="4 7" id="KW-0067">ATP-binding</keyword>
<keyword evidence="2 7" id="KW-1003">Cell membrane</keyword>
<dbReference type="GO" id="GO:0043190">
    <property type="term" value="C:ATP-binding cassette (ABC) transporter complex"/>
    <property type="evidence" value="ECO:0007669"/>
    <property type="project" value="InterPro"/>
</dbReference>
<dbReference type="SMART" id="SM00382">
    <property type="entry name" value="AAA"/>
    <property type="match status" value="1"/>
</dbReference>
<evidence type="ECO:0000313" key="10">
    <source>
        <dbReference type="Proteomes" id="UP000623678"/>
    </source>
</evidence>
<dbReference type="FunFam" id="3.40.50.300:FF:000133">
    <property type="entry name" value="Spermidine/putrescine import ATP-binding protein PotA"/>
    <property type="match status" value="1"/>
</dbReference>
<dbReference type="InterPro" id="IPR013611">
    <property type="entry name" value="Transp-assoc_OB_typ2"/>
</dbReference>
<evidence type="ECO:0000256" key="5">
    <source>
        <dbReference type="ARBA" id="ARBA00022967"/>
    </source>
</evidence>
<dbReference type="InterPro" id="IPR008995">
    <property type="entry name" value="Mo/tungstate-bd_C_term_dom"/>
</dbReference>
<dbReference type="GO" id="GO:0005524">
    <property type="term" value="F:ATP binding"/>
    <property type="evidence" value="ECO:0007669"/>
    <property type="project" value="UniProtKB-KW"/>
</dbReference>
<dbReference type="PANTHER" id="PTHR42781">
    <property type="entry name" value="SPERMIDINE/PUTRESCINE IMPORT ATP-BINDING PROTEIN POTA"/>
    <property type="match status" value="1"/>
</dbReference>
<protein>
    <recommendedName>
        <fullName evidence="7">Spermidine/putrescine import ATP-binding protein PotA</fullName>
        <ecNumber evidence="7">7.6.2.11</ecNumber>
    </recommendedName>
</protein>
<dbReference type="InterPro" id="IPR050093">
    <property type="entry name" value="ABC_SmlMolc_Importer"/>
</dbReference>
<dbReference type="NCBIfam" id="TIGR01187">
    <property type="entry name" value="potA"/>
    <property type="match status" value="1"/>
</dbReference>